<accession>A0A1C3KI12</accession>
<protein>
    <submittedName>
        <fullName evidence="2">Plasmodium vivax Vir protein, putative</fullName>
    </submittedName>
</protein>
<dbReference type="InterPro" id="IPR008780">
    <property type="entry name" value="Plasmodium_Vir"/>
</dbReference>
<name>A0A1C3KI12_PLAOA</name>
<reference evidence="2 3" key="1">
    <citation type="submission" date="2016-06" db="EMBL/GenBank/DDBJ databases">
        <authorList>
            <consortium name="Pathogen Informatics"/>
        </authorList>
    </citation>
    <scope>NUCLEOTIDE SEQUENCE [LARGE SCALE GENOMIC DNA]</scope>
</reference>
<gene>
    <name evidence="2" type="primary">PowCR01_000111700</name>
    <name evidence="2" type="ORF">POWCR01_000111700</name>
</gene>
<dbReference type="VEuPathDB" id="PlasmoDB:PocGH01_00199100"/>
<dbReference type="Proteomes" id="UP000243200">
    <property type="component" value="Unassembled WGS sequence"/>
</dbReference>
<evidence type="ECO:0000313" key="3">
    <source>
        <dbReference type="Proteomes" id="UP000243200"/>
    </source>
</evidence>
<dbReference type="VEuPathDB" id="PlasmoDB:POWCR01_000111700"/>
<dbReference type="Pfam" id="PF05795">
    <property type="entry name" value="Plasmodium_Vir"/>
    <property type="match status" value="2"/>
</dbReference>
<feature type="compositionally biased region" description="Low complexity" evidence="1">
    <location>
        <begin position="229"/>
        <end position="240"/>
    </location>
</feature>
<evidence type="ECO:0000256" key="1">
    <source>
        <dbReference type="SAM" id="MobiDB-lite"/>
    </source>
</evidence>
<dbReference type="AlphaFoldDB" id="A0A1C3KI12"/>
<sequence length="340" mass="38886">MAGDGSHGGPRSLSETYPIDLTSKTIYDNMEINHSDLSHYDEKCNITFSSKDNDKVKEICKKTLRYLEKSNVWNIQNSRYDSCMLLNYWIYDKLNNILGDKGTADVAFGSLQFPWNYTMNNRSNITYSNKCKDNFEILNHVDWKKRKELYDYYVDIETLVSTANNFVDQCKYYYEYIDKKTELYKHFEGLCSTEQNKCPISLEDYKRYNPNMVLSKLPCHDEMVRKKATAQPQALQQEAEPGPRSLGSDMPRLADGSDTARTQENSDIGTKVGHSVLGVAPVLLTATALYRYTPLGPWFLKLSGGSPNSISDMEGFSSYTQESGDIFSHNAENYISYQPI</sequence>
<evidence type="ECO:0000313" key="2">
    <source>
        <dbReference type="EMBL" id="SBT73405.1"/>
    </source>
</evidence>
<feature type="region of interest" description="Disordered" evidence="1">
    <location>
        <begin position="227"/>
        <end position="267"/>
    </location>
</feature>
<proteinExistence type="predicted"/>
<dbReference type="EMBL" id="FLRJ01000359">
    <property type="protein sequence ID" value="SBT73405.1"/>
    <property type="molecule type" value="Genomic_DNA"/>
</dbReference>
<dbReference type="OrthoDB" id="381111at2759"/>
<organism evidence="2 3">
    <name type="scientific">Plasmodium ovale</name>
    <name type="common">malaria parasite P. ovale</name>
    <dbReference type="NCBI Taxonomy" id="36330"/>
    <lineage>
        <taxon>Eukaryota</taxon>
        <taxon>Sar</taxon>
        <taxon>Alveolata</taxon>
        <taxon>Apicomplexa</taxon>
        <taxon>Aconoidasida</taxon>
        <taxon>Haemosporida</taxon>
        <taxon>Plasmodiidae</taxon>
        <taxon>Plasmodium</taxon>
        <taxon>Plasmodium (Plasmodium)</taxon>
    </lineage>
</organism>